<proteinExistence type="predicted"/>
<reference evidence="1 2" key="1">
    <citation type="submission" date="2020-08" db="EMBL/GenBank/DDBJ databases">
        <title>Genomic Encyclopedia of Type Strains, Phase IV (KMG-IV): sequencing the most valuable type-strain genomes for metagenomic binning, comparative biology and taxonomic classification.</title>
        <authorList>
            <person name="Goeker M."/>
        </authorList>
    </citation>
    <scope>NUCLEOTIDE SEQUENCE [LARGE SCALE GENOMIC DNA]</scope>
    <source>
        <strain evidence="1 2">DSM 103526</strain>
    </source>
</reference>
<comment type="caution">
    <text evidence="1">The sequence shown here is derived from an EMBL/GenBank/DDBJ whole genome shotgun (WGS) entry which is preliminary data.</text>
</comment>
<name>A0A841KZW9_9FIRM</name>
<dbReference type="Pfam" id="PF07293">
    <property type="entry name" value="DUF1450"/>
    <property type="match status" value="1"/>
</dbReference>
<evidence type="ECO:0000313" key="1">
    <source>
        <dbReference type="EMBL" id="MBB6219031.1"/>
    </source>
</evidence>
<evidence type="ECO:0000313" key="2">
    <source>
        <dbReference type="Proteomes" id="UP000579281"/>
    </source>
</evidence>
<keyword evidence="2" id="KW-1185">Reference proteome</keyword>
<dbReference type="AlphaFoldDB" id="A0A841KZW9"/>
<protein>
    <submittedName>
        <fullName evidence="1">Uncharacterized protein YuzB (UPF0349 family)</fullName>
    </submittedName>
</protein>
<gene>
    <name evidence="1" type="ORF">HNQ80_005209</name>
</gene>
<sequence>MPEVHFCKNNLSKGVDKLIDRIENEYTDVSVRIESCIEFCNDCALRPIAITNGFILQDDTVEGLYNQIKEEL</sequence>
<accession>A0A841KZW9</accession>
<organism evidence="1 2">
    <name type="scientific">Anaerosolibacter carboniphilus</name>
    <dbReference type="NCBI Taxonomy" id="1417629"/>
    <lineage>
        <taxon>Bacteria</taxon>
        <taxon>Bacillati</taxon>
        <taxon>Bacillota</taxon>
        <taxon>Clostridia</taxon>
        <taxon>Peptostreptococcales</taxon>
        <taxon>Thermotaleaceae</taxon>
        <taxon>Anaerosolibacter</taxon>
    </lineage>
</organism>
<dbReference type="Proteomes" id="UP000579281">
    <property type="component" value="Unassembled WGS sequence"/>
</dbReference>
<dbReference type="RefSeq" id="WP_184314050.1">
    <property type="nucleotide sequence ID" value="NZ_JACHEN010000065.1"/>
</dbReference>
<dbReference type="InterPro" id="IPR009910">
    <property type="entry name" value="DUF1450"/>
</dbReference>
<dbReference type="EMBL" id="JACHEN010000065">
    <property type="protein sequence ID" value="MBB6219031.1"/>
    <property type="molecule type" value="Genomic_DNA"/>
</dbReference>